<dbReference type="Proteomes" id="UP000769157">
    <property type="component" value="Unassembled WGS sequence"/>
</dbReference>
<dbReference type="RefSeq" id="XP_046063698.1">
    <property type="nucleotide sequence ID" value="XM_046202330.1"/>
</dbReference>
<dbReference type="GO" id="GO:0005576">
    <property type="term" value="C:extracellular region"/>
    <property type="evidence" value="ECO:0007669"/>
    <property type="project" value="TreeGrafter"/>
</dbReference>
<reference evidence="7" key="1">
    <citation type="journal article" date="2021" name="Open Biol.">
        <title>Shared evolutionary footprints suggest mitochondrial oxidative damage underlies multiple complex I losses in fungi.</title>
        <authorList>
            <person name="Schikora-Tamarit M.A."/>
            <person name="Marcet-Houben M."/>
            <person name="Nosek J."/>
            <person name="Gabaldon T."/>
        </authorList>
    </citation>
    <scope>NUCLEOTIDE SEQUENCE</scope>
    <source>
        <strain evidence="7">CBS6075</strain>
    </source>
</reference>
<proteinExistence type="inferred from homology"/>
<dbReference type="Pfam" id="PF10342">
    <property type="entry name" value="Kre9_KNH"/>
    <property type="match status" value="1"/>
</dbReference>
<dbReference type="OrthoDB" id="2432613at2759"/>
<feature type="signal peptide" evidence="4">
    <location>
        <begin position="1"/>
        <end position="19"/>
    </location>
</feature>
<gene>
    <name evidence="7" type="ORF">OGAPHI_001556</name>
</gene>
<feature type="domain" description="Yeast cell wall synthesis Kre9/Knh1-like N-terminal" evidence="6">
    <location>
        <begin position="26"/>
        <end position="129"/>
    </location>
</feature>
<dbReference type="InterPro" id="IPR008659">
    <property type="entry name" value="Kre9/Knh1_C"/>
</dbReference>
<keyword evidence="8" id="KW-1185">Reference proteome</keyword>
<dbReference type="InterPro" id="IPR045328">
    <property type="entry name" value="Kre9/Knh1"/>
</dbReference>
<evidence type="ECO:0000259" key="6">
    <source>
        <dbReference type="Pfam" id="PF10342"/>
    </source>
</evidence>
<dbReference type="GO" id="GO:0031505">
    <property type="term" value="P:fungal-type cell wall organization"/>
    <property type="evidence" value="ECO:0007669"/>
    <property type="project" value="TreeGrafter"/>
</dbReference>
<comment type="caution">
    <text evidence="7">The sequence shown here is derived from an EMBL/GenBank/DDBJ whole genome shotgun (WGS) entry which is preliminary data.</text>
</comment>
<protein>
    <submittedName>
        <fullName evidence="7">Uncharacterized protein</fullName>
    </submittedName>
</protein>
<dbReference type="GO" id="GO:0042546">
    <property type="term" value="P:cell wall biogenesis"/>
    <property type="evidence" value="ECO:0007669"/>
    <property type="project" value="InterPro"/>
</dbReference>
<dbReference type="GeneID" id="70233524"/>
<feature type="domain" description="Yeast cell wall synthesis Kre9/Knh1 C-terminal" evidence="5">
    <location>
        <begin position="157"/>
        <end position="240"/>
    </location>
</feature>
<dbReference type="Pfam" id="PF05390">
    <property type="entry name" value="Kre9_KNH1_C"/>
    <property type="match status" value="1"/>
</dbReference>
<evidence type="ECO:0000256" key="1">
    <source>
        <dbReference type="ARBA" id="ARBA00004010"/>
    </source>
</evidence>
<comment type="function">
    <text evidence="1">Involved in cell wall beta(1-&gt;6) glucan synthesis.</text>
</comment>
<evidence type="ECO:0000313" key="8">
    <source>
        <dbReference type="Proteomes" id="UP000769157"/>
    </source>
</evidence>
<accession>A0A9P8PD07</accession>
<dbReference type="PANTHER" id="PTHR28154:SF1">
    <property type="entry name" value="CELL WALL SYNTHESIS PROTEIN KNH1-RELATED"/>
    <property type="match status" value="1"/>
</dbReference>
<evidence type="ECO:0000256" key="4">
    <source>
        <dbReference type="SAM" id="SignalP"/>
    </source>
</evidence>
<evidence type="ECO:0000259" key="5">
    <source>
        <dbReference type="Pfam" id="PF05390"/>
    </source>
</evidence>
<dbReference type="GO" id="GO:0006078">
    <property type="term" value="P:(1-&gt;6)-beta-D-glucan biosynthetic process"/>
    <property type="evidence" value="ECO:0007669"/>
    <property type="project" value="InterPro"/>
</dbReference>
<evidence type="ECO:0000256" key="3">
    <source>
        <dbReference type="ARBA" id="ARBA00022729"/>
    </source>
</evidence>
<comment type="similarity">
    <text evidence="2">Belongs to the KRE9/KNH1 family.</text>
</comment>
<dbReference type="EMBL" id="JAEUBE010000137">
    <property type="protein sequence ID" value="KAH3669435.1"/>
    <property type="molecule type" value="Genomic_DNA"/>
</dbReference>
<dbReference type="InterPro" id="IPR018466">
    <property type="entry name" value="Kre9/Knh1-like_N"/>
</dbReference>
<feature type="chain" id="PRO_5040431738" evidence="4">
    <location>
        <begin position="20"/>
        <end position="353"/>
    </location>
</feature>
<name>A0A9P8PD07_9ASCO</name>
<organism evidence="7 8">
    <name type="scientific">Ogataea philodendri</name>
    <dbReference type="NCBI Taxonomy" id="1378263"/>
    <lineage>
        <taxon>Eukaryota</taxon>
        <taxon>Fungi</taxon>
        <taxon>Dikarya</taxon>
        <taxon>Ascomycota</taxon>
        <taxon>Saccharomycotina</taxon>
        <taxon>Pichiomycetes</taxon>
        <taxon>Pichiales</taxon>
        <taxon>Pichiaceae</taxon>
        <taxon>Ogataea</taxon>
    </lineage>
</organism>
<dbReference type="PANTHER" id="PTHR28154">
    <property type="entry name" value="CELL WALL SYNTHESIS PROTEIN KNH1-RELATED"/>
    <property type="match status" value="1"/>
</dbReference>
<dbReference type="AlphaFoldDB" id="A0A9P8PD07"/>
<evidence type="ECO:0000313" key="7">
    <source>
        <dbReference type="EMBL" id="KAH3669435.1"/>
    </source>
</evidence>
<reference evidence="7" key="2">
    <citation type="submission" date="2021-01" db="EMBL/GenBank/DDBJ databases">
        <authorList>
            <person name="Schikora-Tamarit M.A."/>
        </authorList>
    </citation>
    <scope>NUCLEOTIDE SEQUENCE</scope>
    <source>
        <strain evidence="7">CBS6075</strain>
    </source>
</reference>
<sequence>MRTTYWLLSLVLLWVSVLADVNPTAPSDGDVYTVSGSSVSFEVGFDDDGTSPDISTALSFTITLVTGPNTDITARSTLAESISLSDLTDNKYKVTVDADVGASGSYYIQIYASFGSSSYTIHYTPRFQLKGMTGSLAASGSGDPPAAQTAGVSESVDSKSFTVPYTLQTGKTRYAPMQLQPGSTITATSWSRRFPTSAVTYFTTIAGTPSVYSTKTPGWSYTMSSLVNYATPAPFPSEVSCVNKLVNRGVEDLGHLVAQLHEFCHRSLADLAAKVDDLDHLDSVVGVDNSNGFVPVVEQHRLEQGLLVLESQLHRPVGLNNGRALVGRLVHQFANHTDGLVGELGDVAGVDSD</sequence>
<evidence type="ECO:0000256" key="2">
    <source>
        <dbReference type="ARBA" id="ARBA00006816"/>
    </source>
</evidence>
<keyword evidence="3 4" id="KW-0732">Signal</keyword>